<name>A0A6A7B6G8_9PLEO</name>
<keyword evidence="3" id="KW-1185">Reference proteome</keyword>
<dbReference type="Proteomes" id="UP000799423">
    <property type="component" value="Unassembled WGS sequence"/>
</dbReference>
<evidence type="ECO:0000313" key="2">
    <source>
        <dbReference type="EMBL" id="KAF2850327.1"/>
    </source>
</evidence>
<dbReference type="Gene3D" id="3.50.4.10">
    <property type="entry name" value="Hepatocyte Growth Factor"/>
    <property type="match status" value="1"/>
</dbReference>
<dbReference type="PROSITE" id="PS50948">
    <property type="entry name" value="PAN"/>
    <property type="match status" value="1"/>
</dbReference>
<dbReference type="InterPro" id="IPR003609">
    <property type="entry name" value="Pan_app"/>
</dbReference>
<sequence>MCDDPSQPSSVASTSATLSRTIATSTSVSSSVASATPTPSVCPYFNSDIPGCPVGQSAICPQDTEKCYNGYIVNCNQKPGPNSITARTPGVSVSSPELCMEACRKVDDCEYAYYTPPKSLVNGRCDFYESFQFLSNDGPNPGAVVLIRQCDAIVPLPSAISTSFASSFFIVTSSIVSSFSAVPLSTAVPIVSESSAASSASATVTPTPSVCPYQTPSPSCVKASSLTCPSDVGKCYEGYSIECSTLPFLGSNEVSGPTSAVQDAYQCLAACNAVPACKFASYNPSVGAGQACYLYNTINKLVGPQAGNAILLVRQCDASITSSSVLSSSSAAVMTTSVSSSAALSSSIEYSSSVESSSSVASSNPIFSSSSIDSSSSVLSSSSVHSSTTSGSPSATPSSCPYLPSTLSCTKASSAQCPSANSKCYNNYLTACNSAPDETSPETKRVAAVGALVANADQCITQCNVRSVCIAAYYFNGRCDLYSQLKVKYGSSSAASAPTIFYRICDAASATISSSSVLSSASPTRTSSISSSVQASSSTFSPDIQSTLSTIIISSSASPSATPSVCPYPKVTACPTFTGSYAQNASCKDGNSCKNGFQVLCKTAVSGTALSSTSNVQSADACVGNCNRNLDCYWATYSSSNTCVFYGKNASKGSTNGSLTAFKRVCET</sequence>
<evidence type="ECO:0000259" key="1">
    <source>
        <dbReference type="PROSITE" id="PS50948"/>
    </source>
</evidence>
<dbReference type="AlphaFoldDB" id="A0A6A7B6G8"/>
<proteinExistence type="predicted"/>
<protein>
    <recommendedName>
        <fullName evidence="1">Apple domain-containing protein</fullName>
    </recommendedName>
</protein>
<organism evidence="2 3">
    <name type="scientific">Plenodomus tracheiphilus IPT5</name>
    <dbReference type="NCBI Taxonomy" id="1408161"/>
    <lineage>
        <taxon>Eukaryota</taxon>
        <taxon>Fungi</taxon>
        <taxon>Dikarya</taxon>
        <taxon>Ascomycota</taxon>
        <taxon>Pezizomycotina</taxon>
        <taxon>Dothideomycetes</taxon>
        <taxon>Pleosporomycetidae</taxon>
        <taxon>Pleosporales</taxon>
        <taxon>Pleosporineae</taxon>
        <taxon>Leptosphaeriaceae</taxon>
        <taxon>Plenodomus</taxon>
    </lineage>
</organism>
<evidence type="ECO:0000313" key="3">
    <source>
        <dbReference type="Proteomes" id="UP000799423"/>
    </source>
</evidence>
<accession>A0A6A7B6G8</accession>
<gene>
    <name evidence="2" type="ORF">T440DRAFT_518423</name>
</gene>
<dbReference type="Pfam" id="PF00024">
    <property type="entry name" value="PAN_1"/>
    <property type="match status" value="1"/>
</dbReference>
<reference evidence="2" key="1">
    <citation type="submission" date="2020-01" db="EMBL/GenBank/DDBJ databases">
        <authorList>
            <consortium name="DOE Joint Genome Institute"/>
            <person name="Haridas S."/>
            <person name="Albert R."/>
            <person name="Binder M."/>
            <person name="Bloem J."/>
            <person name="Labutti K."/>
            <person name="Salamov A."/>
            <person name="Andreopoulos B."/>
            <person name="Baker S.E."/>
            <person name="Barry K."/>
            <person name="Bills G."/>
            <person name="Bluhm B.H."/>
            <person name="Cannon C."/>
            <person name="Castanera R."/>
            <person name="Culley D.E."/>
            <person name="Daum C."/>
            <person name="Ezra D."/>
            <person name="Gonzalez J.B."/>
            <person name="Henrissat B."/>
            <person name="Kuo A."/>
            <person name="Liang C."/>
            <person name="Lipzen A."/>
            <person name="Lutzoni F."/>
            <person name="Magnuson J."/>
            <person name="Mondo S."/>
            <person name="Nolan M."/>
            <person name="Ohm R."/>
            <person name="Pangilinan J."/>
            <person name="Park H.-J."/>
            <person name="Ramirez L."/>
            <person name="Alfaro M."/>
            <person name="Sun H."/>
            <person name="Tritt A."/>
            <person name="Yoshinaga Y."/>
            <person name="Zwiers L.-H."/>
            <person name="Turgeon B.G."/>
            <person name="Goodwin S.B."/>
            <person name="Spatafora J.W."/>
            <person name="Crous P.W."/>
            <person name="Grigoriev I.V."/>
        </authorList>
    </citation>
    <scope>NUCLEOTIDE SEQUENCE</scope>
    <source>
        <strain evidence="2">IPT5</strain>
    </source>
</reference>
<feature type="domain" description="Apple" evidence="1">
    <location>
        <begin position="593"/>
        <end position="666"/>
    </location>
</feature>
<dbReference type="EMBL" id="MU006307">
    <property type="protein sequence ID" value="KAF2850327.1"/>
    <property type="molecule type" value="Genomic_DNA"/>
</dbReference>